<protein>
    <recommendedName>
        <fullName evidence="3">2-dehydro-3-deoxy-6-phosphogalactonate aldolase</fullName>
    </recommendedName>
</protein>
<name>A0A7X1FZS5_9SPHN</name>
<gene>
    <name evidence="1" type="ORF">H7F53_12470</name>
</gene>
<evidence type="ECO:0000313" key="2">
    <source>
        <dbReference type="Proteomes" id="UP000551327"/>
    </source>
</evidence>
<accession>A0A7X1FZS5</accession>
<dbReference type="AlphaFoldDB" id="A0A7X1FZS5"/>
<evidence type="ECO:0008006" key="3">
    <source>
        <dbReference type="Google" id="ProtNLM"/>
    </source>
</evidence>
<organism evidence="1 2">
    <name type="scientific">Novosphingobium piscinae</name>
    <dbReference type="NCBI Taxonomy" id="1507448"/>
    <lineage>
        <taxon>Bacteria</taxon>
        <taxon>Pseudomonadati</taxon>
        <taxon>Pseudomonadota</taxon>
        <taxon>Alphaproteobacteria</taxon>
        <taxon>Sphingomonadales</taxon>
        <taxon>Sphingomonadaceae</taxon>
        <taxon>Novosphingobium</taxon>
    </lineage>
</organism>
<evidence type="ECO:0000313" key="1">
    <source>
        <dbReference type="EMBL" id="MBC2669961.1"/>
    </source>
</evidence>
<dbReference type="SUPFAM" id="SSF51569">
    <property type="entry name" value="Aldolase"/>
    <property type="match status" value="1"/>
</dbReference>
<dbReference type="Gene3D" id="3.20.20.70">
    <property type="entry name" value="Aldolase class I"/>
    <property type="match status" value="1"/>
</dbReference>
<sequence>MSPDQPPAAARLSQALARCPLVAILRGVRPDEGASPAVLKAQRAVLPRAVPVLAVGGVDAGNLASWFAAGADGAGMASSLYQPAFTPAETGRRAAALVDAAAAARAG</sequence>
<keyword evidence="2" id="KW-1185">Reference proteome</keyword>
<reference evidence="1 2" key="1">
    <citation type="submission" date="2020-08" db="EMBL/GenBank/DDBJ databases">
        <title>The genome sequence of type strain Novosphingobium piscinae KCTC 42194.</title>
        <authorList>
            <person name="Liu Y."/>
        </authorList>
    </citation>
    <scope>NUCLEOTIDE SEQUENCE [LARGE SCALE GENOMIC DNA]</scope>
    <source>
        <strain evidence="1 2">KCTC 42194</strain>
    </source>
</reference>
<comment type="caution">
    <text evidence="1">The sequence shown here is derived from an EMBL/GenBank/DDBJ whole genome shotgun (WGS) entry which is preliminary data.</text>
</comment>
<dbReference type="InterPro" id="IPR013785">
    <property type="entry name" value="Aldolase_TIM"/>
</dbReference>
<dbReference type="EMBL" id="JACLAX010000012">
    <property type="protein sequence ID" value="MBC2669961.1"/>
    <property type="molecule type" value="Genomic_DNA"/>
</dbReference>
<proteinExistence type="predicted"/>
<dbReference type="Proteomes" id="UP000551327">
    <property type="component" value="Unassembled WGS sequence"/>
</dbReference>
<dbReference type="RefSeq" id="WP_185679824.1">
    <property type="nucleotide sequence ID" value="NZ_JACLAX010000012.1"/>
</dbReference>